<evidence type="ECO:0008006" key="3">
    <source>
        <dbReference type="Google" id="ProtNLM"/>
    </source>
</evidence>
<sequence length="303" mass="32660">MTVTTSGCSIGADALAAIKAGLEAANVDADVVVAGNFVATIRQLTGSCTYHVDRGAGVVGAKTVNAPGGPTIVFNYDIASQTPAPELERLAAHEAGHVLLYGRAEHVSDYQHLVTNEADWHLLCVASFAAEEFRIESALPAFGYQPWTADPAQHTVDALAELNYQVISSVLGEPTVEQMRDKVLAAQDVFSKVLAYSAGAHVSGGPMNVQSLAGDAAAEWNDLVGESWENRLKLWRSLPDAWHATAEGQWPGTLVAGLALERQFLERLGFHYELTDEGLLFARTGSDELFNQRLERAQRDFPE</sequence>
<name>A0ABU2JFA1_9ACTN</name>
<dbReference type="Proteomes" id="UP001183176">
    <property type="component" value="Unassembled WGS sequence"/>
</dbReference>
<evidence type="ECO:0000313" key="2">
    <source>
        <dbReference type="Proteomes" id="UP001183176"/>
    </source>
</evidence>
<proteinExistence type="predicted"/>
<reference evidence="2" key="1">
    <citation type="submission" date="2023-07" db="EMBL/GenBank/DDBJ databases">
        <title>30 novel species of actinomycetes from the DSMZ collection.</title>
        <authorList>
            <person name="Nouioui I."/>
        </authorList>
    </citation>
    <scope>NUCLEOTIDE SEQUENCE [LARGE SCALE GENOMIC DNA]</scope>
    <source>
        <strain evidence="2">DSM 44399</strain>
    </source>
</reference>
<gene>
    <name evidence="1" type="ORF">RM423_19675</name>
</gene>
<protein>
    <recommendedName>
        <fullName evidence="3">ImmA/IrrE family metallo-endopeptidase</fullName>
    </recommendedName>
</protein>
<evidence type="ECO:0000313" key="1">
    <source>
        <dbReference type="EMBL" id="MDT0263602.1"/>
    </source>
</evidence>
<accession>A0ABU2JFA1</accession>
<dbReference type="EMBL" id="JAVREH010000045">
    <property type="protein sequence ID" value="MDT0263602.1"/>
    <property type="molecule type" value="Genomic_DNA"/>
</dbReference>
<keyword evidence="2" id="KW-1185">Reference proteome</keyword>
<comment type="caution">
    <text evidence="1">The sequence shown here is derived from an EMBL/GenBank/DDBJ whole genome shotgun (WGS) entry which is preliminary data.</text>
</comment>
<dbReference type="RefSeq" id="WP_311424748.1">
    <property type="nucleotide sequence ID" value="NZ_JAVREH010000045.1"/>
</dbReference>
<organism evidence="1 2">
    <name type="scientific">Jatrophihabitans lederbergiae</name>
    <dbReference type="NCBI Taxonomy" id="3075547"/>
    <lineage>
        <taxon>Bacteria</taxon>
        <taxon>Bacillati</taxon>
        <taxon>Actinomycetota</taxon>
        <taxon>Actinomycetes</taxon>
        <taxon>Jatrophihabitantales</taxon>
        <taxon>Jatrophihabitantaceae</taxon>
        <taxon>Jatrophihabitans</taxon>
    </lineage>
</organism>